<organism evidence="1 2">
    <name type="scientific">Parascedosporium putredinis</name>
    <dbReference type="NCBI Taxonomy" id="1442378"/>
    <lineage>
        <taxon>Eukaryota</taxon>
        <taxon>Fungi</taxon>
        <taxon>Dikarya</taxon>
        <taxon>Ascomycota</taxon>
        <taxon>Pezizomycotina</taxon>
        <taxon>Sordariomycetes</taxon>
        <taxon>Hypocreomycetidae</taxon>
        <taxon>Microascales</taxon>
        <taxon>Microascaceae</taxon>
        <taxon>Parascedosporium</taxon>
    </lineage>
</organism>
<reference evidence="1" key="1">
    <citation type="submission" date="2022-11" db="EMBL/GenBank/DDBJ databases">
        <authorList>
            <person name="Scott C."/>
            <person name="Bruce N."/>
        </authorList>
    </citation>
    <scope>NUCLEOTIDE SEQUENCE</scope>
</reference>
<accession>A0A9P1H5C1</accession>
<evidence type="ECO:0000313" key="2">
    <source>
        <dbReference type="Proteomes" id="UP000838763"/>
    </source>
</evidence>
<protein>
    <submittedName>
        <fullName evidence="1">Uncharacterized protein</fullName>
    </submittedName>
</protein>
<sequence length="10" mass="1334">YEDRLSMHRQ</sequence>
<comment type="caution">
    <text evidence="1">The sequence shown here is derived from an EMBL/GenBank/DDBJ whole genome shotgun (WGS) entry which is preliminary data.</text>
</comment>
<dbReference type="Proteomes" id="UP000838763">
    <property type="component" value="Unassembled WGS sequence"/>
</dbReference>
<evidence type="ECO:0000313" key="1">
    <source>
        <dbReference type="EMBL" id="CAI4217069.1"/>
    </source>
</evidence>
<feature type="non-terminal residue" evidence="1">
    <location>
        <position position="1"/>
    </location>
</feature>
<dbReference type="OrthoDB" id="196847at2759"/>
<dbReference type="EMBL" id="CALLCH030000015">
    <property type="protein sequence ID" value="CAI4217069.1"/>
    <property type="molecule type" value="Genomic_DNA"/>
</dbReference>
<gene>
    <name evidence="1" type="ORF">PPNO1_LOCUS6706</name>
</gene>
<keyword evidence="2" id="KW-1185">Reference proteome</keyword>
<feature type="non-terminal residue" evidence="1">
    <location>
        <position position="10"/>
    </location>
</feature>
<proteinExistence type="predicted"/>
<name>A0A9P1H5C1_9PEZI</name>